<dbReference type="Proteomes" id="UP000029228">
    <property type="component" value="Unassembled WGS sequence"/>
</dbReference>
<proteinExistence type="predicted"/>
<reference evidence="2 3" key="1">
    <citation type="submission" date="2014-09" db="EMBL/GenBank/DDBJ databases">
        <title>Vibrio maritimus JCM 19235. (C45) whole genome shotgun sequence.</title>
        <authorList>
            <person name="Sawabe T."/>
            <person name="Meirelles P."/>
            <person name="Nakanishi M."/>
            <person name="Sayaka M."/>
            <person name="Hattori M."/>
            <person name="Ohkuma M."/>
        </authorList>
    </citation>
    <scope>NUCLEOTIDE SEQUENCE [LARGE SCALE GENOMIC DNA]</scope>
    <source>
        <strain evidence="3">JCM19235</strain>
    </source>
</reference>
<evidence type="ECO:0000313" key="3">
    <source>
        <dbReference type="Proteomes" id="UP000029228"/>
    </source>
</evidence>
<feature type="region of interest" description="Disordered" evidence="1">
    <location>
        <begin position="81"/>
        <end position="104"/>
    </location>
</feature>
<name>A0A090RXU0_9VIBR</name>
<protein>
    <submittedName>
        <fullName evidence="2">DNA topoisomerase III</fullName>
        <ecNumber evidence="2">5.99.1.2</ecNumber>
    </submittedName>
</protein>
<dbReference type="EMBL" id="BBMR01000005">
    <property type="protein sequence ID" value="GAL20086.1"/>
    <property type="molecule type" value="Genomic_DNA"/>
</dbReference>
<dbReference type="InterPro" id="IPR013824">
    <property type="entry name" value="Topo_IA_cen_sub1"/>
</dbReference>
<dbReference type="GO" id="GO:0016853">
    <property type="term" value="F:isomerase activity"/>
    <property type="evidence" value="ECO:0007669"/>
    <property type="project" value="UniProtKB-KW"/>
</dbReference>
<dbReference type="InterPro" id="IPR023405">
    <property type="entry name" value="Topo_IA_core_domain"/>
</dbReference>
<organism evidence="2 3">
    <name type="scientific">Vibrio maritimus</name>
    <dbReference type="NCBI Taxonomy" id="990268"/>
    <lineage>
        <taxon>Bacteria</taxon>
        <taxon>Pseudomonadati</taxon>
        <taxon>Pseudomonadota</taxon>
        <taxon>Gammaproteobacteria</taxon>
        <taxon>Vibrionales</taxon>
        <taxon>Vibrionaceae</taxon>
        <taxon>Vibrio</taxon>
    </lineage>
</organism>
<accession>A0A090RXU0</accession>
<feature type="region of interest" description="Disordered" evidence="1">
    <location>
        <begin position="1"/>
        <end position="22"/>
    </location>
</feature>
<dbReference type="AlphaFoldDB" id="A0A090RXU0"/>
<evidence type="ECO:0000313" key="2">
    <source>
        <dbReference type="EMBL" id="GAL20086.1"/>
    </source>
</evidence>
<dbReference type="EC" id="5.99.1.2" evidence="2"/>
<dbReference type="STRING" id="990268.JCM19235_4286"/>
<dbReference type="Gene3D" id="1.10.460.10">
    <property type="entry name" value="Topoisomerase I, domain 2"/>
    <property type="match status" value="1"/>
</dbReference>
<comment type="caution">
    <text evidence="2">The sequence shown here is derived from an EMBL/GenBank/DDBJ whole genome shotgun (WGS) entry which is preliminary data.</text>
</comment>
<evidence type="ECO:0000256" key="1">
    <source>
        <dbReference type="SAM" id="MobiDB-lite"/>
    </source>
</evidence>
<keyword evidence="3" id="KW-1185">Reference proteome</keyword>
<gene>
    <name evidence="2" type="ORF">JCM19235_4286</name>
</gene>
<feature type="compositionally biased region" description="Basic residues" evidence="1">
    <location>
        <begin position="86"/>
        <end position="104"/>
    </location>
</feature>
<sequence>MKRQGKSVLSTPAGRGLIHALPDESTYPDMTAHWEFQLQGMAEKTQSYGPFMSELNGKLDQLMNQVKTGPVPESLRNLPKVEKPAFKKYKKRRNAGGTAKRRSK</sequence>
<dbReference type="SUPFAM" id="SSF56712">
    <property type="entry name" value="Prokaryotic type I DNA topoisomerase"/>
    <property type="match status" value="1"/>
</dbReference>
<keyword evidence="2" id="KW-0413">Isomerase</keyword>